<keyword evidence="1" id="KW-0812">Transmembrane</keyword>
<dbReference type="AlphaFoldDB" id="A0A399FEM0"/>
<accession>A0A399FEM0</accession>
<evidence type="ECO:0000313" key="3">
    <source>
        <dbReference type="Proteomes" id="UP000266178"/>
    </source>
</evidence>
<gene>
    <name evidence="2" type="ORF">Mgrana_00065</name>
</gene>
<comment type="caution">
    <text evidence="2">The sequence shown here is derived from an EMBL/GenBank/DDBJ whole genome shotgun (WGS) entry which is preliminary data.</text>
</comment>
<organism evidence="2 3">
    <name type="scientific">Meiothermus granaticius NBRC 107808</name>
    <dbReference type="NCBI Taxonomy" id="1227551"/>
    <lineage>
        <taxon>Bacteria</taxon>
        <taxon>Thermotogati</taxon>
        <taxon>Deinococcota</taxon>
        <taxon>Deinococci</taxon>
        <taxon>Thermales</taxon>
        <taxon>Thermaceae</taxon>
        <taxon>Meiothermus</taxon>
    </lineage>
</organism>
<keyword evidence="1" id="KW-1133">Transmembrane helix</keyword>
<feature type="transmembrane region" description="Helical" evidence="1">
    <location>
        <begin position="7"/>
        <end position="24"/>
    </location>
</feature>
<evidence type="ECO:0000256" key="1">
    <source>
        <dbReference type="SAM" id="Phobius"/>
    </source>
</evidence>
<dbReference type="EMBL" id="QWLB01000001">
    <property type="protein sequence ID" value="RIH93979.1"/>
    <property type="molecule type" value="Genomic_DNA"/>
</dbReference>
<dbReference type="RefSeq" id="WP_119355608.1">
    <property type="nucleotide sequence ID" value="NZ_BJXM01000022.1"/>
</dbReference>
<evidence type="ECO:0000313" key="2">
    <source>
        <dbReference type="EMBL" id="RIH93979.1"/>
    </source>
</evidence>
<reference evidence="2 3" key="1">
    <citation type="submission" date="2018-08" db="EMBL/GenBank/DDBJ databases">
        <title>Meiothermus granaticius genome AF-68 sequencing project.</title>
        <authorList>
            <person name="Da Costa M.S."/>
            <person name="Albuquerque L."/>
            <person name="Raposo P."/>
            <person name="Froufe H.J.C."/>
            <person name="Barroso C.S."/>
            <person name="Egas C."/>
        </authorList>
    </citation>
    <scope>NUCLEOTIDE SEQUENCE [LARGE SCALE GENOMIC DNA]</scope>
    <source>
        <strain evidence="2 3">AF-68</strain>
    </source>
</reference>
<sequence>MDINKLVRVGLLIAFLSAMGALIYRLITTGDKLDPTWAALLGSLAAGLLGVSGILKEKEKKGGDNDG</sequence>
<feature type="transmembrane region" description="Helical" evidence="1">
    <location>
        <begin position="36"/>
        <end position="55"/>
    </location>
</feature>
<name>A0A399FEM0_9DEIN</name>
<protein>
    <submittedName>
        <fullName evidence="2">Uncharacterized protein</fullName>
    </submittedName>
</protein>
<keyword evidence="1" id="KW-0472">Membrane</keyword>
<proteinExistence type="predicted"/>
<keyword evidence="3" id="KW-1185">Reference proteome</keyword>
<dbReference type="Proteomes" id="UP000266178">
    <property type="component" value="Unassembled WGS sequence"/>
</dbReference>